<reference evidence="6 7" key="1">
    <citation type="submission" date="2017-02" db="EMBL/GenBank/DDBJ databases">
        <title>Prevalence of linear plasmids in Propionibacterium acnes isolates obtained from cancerous prostatic tissue.</title>
        <authorList>
            <person name="Davidsson S."/>
            <person name="Bruggemann H."/>
        </authorList>
    </citation>
    <scope>NUCLEOTIDE SEQUENCE [LARGE SCALE GENOMIC DNA]</scope>
    <source>
        <strain evidence="6 7">09-9</strain>
        <plasmid evidence="6 7">p09_09</plasmid>
    </source>
</reference>
<dbReference type="GO" id="GO:0051301">
    <property type="term" value="P:cell division"/>
    <property type="evidence" value="ECO:0007669"/>
    <property type="project" value="UniProtKB-KW"/>
</dbReference>
<dbReference type="Pfam" id="PF01580">
    <property type="entry name" value="FtsK_SpoIIIE"/>
    <property type="match status" value="1"/>
</dbReference>
<dbReference type="SUPFAM" id="SSF52540">
    <property type="entry name" value="P-loop containing nucleoside triphosphate hydrolases"/>
    <property type="match status" value="1"/>
</dbReference>
<dbReference type="PANTHER" id="PTHR22683">
    <property type="entry name" value="SPORULATION PROTEIN RELATED"/>
    <property type="match status" value="1"/>
</dbReference>
<dbReference type="EMBL" id="LKVB01000016">
    <property type="protein sequence ID" value="PHJ26157.1"/>
    <property type="molecule type" value="Genomic_DNA"/>
</dbReference>
<evidence type="ECO:0000313" key="6">
    <source>
        <dbReference type="EMBL" id="PHJ26157.1"/>
    </source>
</evidence>
<dbReference type="InterPro" id="IPR050206">
    <property type="entry name" value="FtsK/SpoIIIE/SftA"/>
</dbReference>
<gene>
    <name evidence="6" type="ORF">APS60_12485</name>
</gene>
<dbReference type="AlphaFoldDB" id="A0AA44U239"/>
<keyword evidence="6" id="KW-0131">Cell cycle</keyword>
<keyword evidence="6" id="KW-0614">Plasmid</keyword>
<keyword evidence="1 3" id="KW-0547">Nucleotide-binding</keyword>
<evidence type="ECO:0000256" key="4">
    <source>
        <dbReference type="SAM" id="MobiDB-lite"/>
    </source>
</evidence>
<evidence type="ECO:0000256" key="1">
    <source>
        <dbReference type="ARBA" id="ARBA00022741"/>
    </source>
</evidence>
<dbReference type="InterPro" id="IPR002543">
    <property type="entry name" value="FtsK_dom"/>
</dbReference>
<dbReference type="PROSITE" id="PS50901">
    <property type="entry name" value="FTSK"/>
    <property type="match status" value="1"/>
</dbReference>
<geneLocation type="plasmid" evidence="6 7">
    <name>p09_09</name>
</geneLocation>
<dbReference type="GO" id="GO:0003677">
    <property type="term" value="F:DNA binding"/>
    <property type="evidence" value="ECO:0007669"/>
    <property type="project" value="InterPro"/>
</dbReference>
<keyword evidence="6" id="KW-0132">Cell division</keyword>
<dbReference type="Gene3D" id="3.40.50.300">
    <property type="entry name" value="P-loop containing nucleotide triphosphate hydrolases"/>
    <property type="match status" value="1"/>
</dbReference>
<evidence type="ECO:0000256" key="3">
    <source>
        <dbReference type="PROSITE-ProRule" id="PRU00289"/>
    </source>
</evidence>
<feature type="region of interest" description="Disordered" evidence="4">
    <location>
        <begin position="1"/>
        <end position="26"/>
    </location>
</feature>
<evidence type="ECO:0000256" key="2">
    <source>
        <dbReference type="ARBA" id="ARBA00022840"/>
    </source>
</evidence>
<dbReference type="Proteomes" id="UP000223982">
    <property type="component" value="Plasmid p09_09"/>
</dbReference>
<dbReference type="PANTHER" id="PTHR22683:SF41">
    <property type="entry name" value="DNA TRANSLOCASE FTSK"/>
    <property type="match status" value="1"/>
</dbReference>
<proteinExistence type="predicted"/>
<sequence>MTSTPLSRPSAASKQTVHNAGPGGAKPAWKSIAAGWSGAVLATGSYAAAADPRWWLPCMGCAVVGSLHARRALRAGRRTETAESARLAIQSAAKVPVRQKVTWNRKKTHPRRLTLTISPEEAAVETMPMALTQAAAAAWSPAEFTVTSATIPAGRFVLQYRAPTPDPDKTDLDRDKERAKEVATQIYGSAVTVDSWKTDRGNLDGFTIHHQRGAHLSSPNIQLRLAAVTSAMMLGQWRSDFDLEHDTITVTRRHPLPSMVPRPVALPGPDSPDWEKIPQAVDEDGNTCFWDISGVMAHQLKAGRTRTGKTVSMIGDAVEGARRNWRVFVIDPKRIEYLGLREWPNIEMVATTVPDQVALIHWLWSLMEDRYRRIEEEGARETDFTRVLVLIDEYRQFYGNAKNWWSTIKVSGMPGECPVFGWIGSLLRMAAACRIHVDLGTQRPDAEFLGGEIRDNFSGRAATGPLSADGARMMFGSEHVGVGIPFGKRGRGTYLSGESAPKEVQFFYTPDPRKAHSPQDLELLDQLRPDTTTWTKKKFVWPTDEQIDETMASAGKKTSPEWERILGADLADDTETARSTPPEVTEEPDDLARDIDLLYSPPHPVAATELAAGMLIDMDGQWVTIAESSVDGDQVIVDWESAGDDSGTLMLGTQEAMLARTPLDPLDE</sequence>
<dbReference type="GO" id="GO:0005524">
    <property type="term" value="F:ATP binding"/>
    <property type="evidence" value="ECO:0007669"/>
    <property type="project" value="UniProtKB-UniRule"/>
</dbReference>
<keyword evidence="2 3" id="KW-0067">ATP-binding</keyword>
<name>A0AA44U239_CUTAC</name>
<feature type="binding site" evidence="3">
    <location>
        <begin position="303"/>
        <end position="310"/>
    </location>
    <ligand>
        <name>ATP</name>
        <dbReference type="ChEBI" id="CHEBI:30616"/>
    </ligand>
</feature>
<dbReference type="InterPro" id="IPR027417">
    <property type="entry name" value="P-loop_NTPase"/>
</dbReference>
<feature type="domain" description="FtsK" evidence="5">
    <location>
        <begin position="285"/>
        <end position="472"/>
    </location>
</feature>
<feature type="compositionally biased region" description="Polar residues" evidence="4">
    <location>
        <begin position="1"/>
        <end position="18"/>
    </location>
</feature>
<evidence type="ECO:0000313" key="7">
    <source>
        <dbReference type="Proteomes" id="UP000223982"/>
    </source>
</evidence>
<accession>A0AA44U239</accession>
<protein>
    <submittedName>
        <fullName evidence="6">Cell division protein FtsK</fullName>
    </submittedName>
</protein>
<organism evidence="6 7">
    <name type="scientific">Cutibacterium acnes</name>
    <name type="common">Propionibacterium acnes</name>
    <dbReference type="NCBI Taxonomy" id="1747"/>
    <lineage>
        <taxon>Bacteria</taxon>
        <taxon>Bacillati</taxon>
        <taxon>Actinomycetota</taxon>
        <taxon>Actinomycetes</taxon>
        <taxon>Propionibacteriales</taxon>
        <taxon>Propionibacteriaceae</taxon>
        <taxon>Cutibacterium</taxon>
    </lineage>
</organism>
<comment type="caution">
    <text evidence="6">The sequence shown here is derived from an EMBL/GenBank/DDBJ whole genome shotgun (WGS) entry which is preliminary data.</text>
</comment>
<evidence type="ECO:0000259" key="5">
    <source>
        <dbReference type="PROSITE" id="PS50901"/>
    </source>
</evidence>